<sequence length="37" mass="4376">MTEHISDSDLERIAQFVDTPAYEREPEQLLPEDIEEE</sequence>
<evidence type="ECO:0000313" key="3">
    <source>
        <dbReference type="Proteomes" id="UP000011626"/>
    </source>
</evidence>
<feature type="region of interest" description="Disordered" evidence="1">
    <location>
        <begin position="1"/>
        <end position="37"/>
    </location>
</feature>
<evidence type="ECO:0000256" key="1">
    <source>
        <dbReference type="SAM" id="MobiDB-lite"/>
    </source>
</evidence>
<proteinExistence type="predicted"/>
<dbReference type="Proteomes" id="UP000011626">
    <property type="component" value="Unassembled WGS sequence"/>
</dbReference>
<keyword evidence="3" id="KW-1185">Reference proteome</keyword>
<dbReference type="AlphaFoldDB" id="M0CI47"/>
<comment type="caution">
    <text evidence="2">The sequence shown here is derived from an EMBL/GenBank/DDBJ whole genome shotgun (WGS) entry which is preliminary data.</text>
</comment>
<evidence type="ECO:0000313" key="2">
    <source>
        <dbReference type="EMBL" id="ELZ22318.1"/>
    </source>
</evidence>
<feature type="compositionally biased region" description="Basic and acidic residues" evidence="1">
    <location>
        <begin position="1"/>
        <end position="12"/>
    </location>
</feature>
<protein>
    <submittedName>
        <fullName evidence="2">Uncharacterized protein</fullName>
    </submittedName>
</protein>
<accession>M0CI47</accession>
<dbReference type="EMBL" id="AOIU01000036">
    <property type="protein sequence ID" value="ELZ22318.1"/>
    <property type="molecule type" value="Genomic_DNA"/>
</dbReference>
<reference evidence="2 3" key="1">
    <citation type="journal article" date="2014" name="PLoS Genet.">
        <title>Phylogenetically driven sequencing of extremely halophilic archaea reveals strategies for static and dynamic osmo-response.</title>
        <authorList>
            <person name="Becker E.A."/>
            <person name="Seitzer P.M."/>
            <person name="Tritt A."/>
            <person name="Larsen D."/>
            <person name="Krusor M."/>
            <person name="Yao A.I."/>
            <person name="Wu D."/>
            <person name="Madern D."/>
            <person name="Eisen J.A."/>
            <person name="Darling A.E."/>
            <person name="Facciotti M.T."/>
        </authorList>
    </citation>
    <scope>NUCLEOTIDE SEQUENCE [LARGE SCALE GENOMIC DNA]</scope>
    <source>
        <strain evidence="2 3">2-9-1</strain>
    </source>
</reference>
<gene>
    <name evidence="2" type="ORF">C475_17438</name>
</gene>
<name>M0CI47_9EURY</name>
<organism evidence="2 3">
    <name type="scientific">Halosimplex carlsbadense 2-9-1</name>
    <dbReference type="NCBI Taxonomy" id="797114"/>
    <lineage>
        <taxon>Archaea</taxon>
        <taxon>Methanobacteriati</taxon>
        <taxon>Methanobacteriota</taxon>
        <taxon>Stenosarchaea group</taxon>
        <taxon>Halobacteria</taxon>
        <taxon>Halobacteriales</taxon>
        <taxon>Haloarculaceae</taxon>
        <taxon>Halosimplex</taxon>
    </lineage>
</organism>